<feature type="compositionally biased region" description="Basic and acidic residues" evidence="1">
    <location>
        <begin position="9"/>
        <end position="25"/>
    </location>
</feature>
<dbReference type="AlphaFoldDB" id="A0A7J6WHY4"/>
<evidence type="ECO:0000313" key="3">
    <source>
        <dbReference type="Proteomes" id="UP000554482"/>
    </source>
</evidence>
<comment type="caution">
    <text evidence="2">The sequence shown here is derived from an EMBL/GenBank/DDBJ whole genome shotgun (WGS) entry which is preliminary data.</text>
</comment>
<protein>
    <submittedName>
        <fullName evidence="2">Uncharacterized protein</fullName>
    </submittedName>
</protein>
<feature type="region of interest" description="Disordered" evidence="1">
    <location>
        <begin position="1"/>
        <end position="25"/>
    </location>
</feature>
<dbReference type="Proteomes" id="UP000554482">
    <property type="component" value="Unassembled WGS sequence"/>
</dbReference>
<evidence type="ECO:0000313" key="2">
    <source>
        <dbReference type="EMBL" id="KAF5196517.1"/>
    </source>
</evidence>
<accession>A0A7J6WHY4</accession>
<gene>
    <name evidence="2" type="ORF">FRX31_013895</name>
</gene>
<evidence type="ECO:0000256" key="1">
    <source>
        <dbReference type="SAM" id="MobiDB-lite"/>
    </source>
</evidence>
<name>A0A7J6WHY4_THATH</name>
<proteinExistence type="predicted"/>
<reference evidence="2 3" key="1">
    <citation type="submission" date="2020-06" db="EMBL/GenBank/DDBJ databases">
        <title>Transcriptomic and genomic resources for Thalictrum thalictroides and T. hernandezii: Facilitating candidate gene discovery in an emerging model plant lineage.</title>
        <authorList>
            <person name="Arias T."/>
            <person name="Riano-Pachon D.M."/>
            <person name="Di Stilio V.S."/>
        </authorList>
    </citation>
    <scope>NUCLEOTIDE SEQUENCE [LARGE SCALE GENOMIC DNA]</scope>
    <source>
        <strain evidence="3">cv. WT478/WT964</strain>
        <tissue evidence="2">Leaves</tissue>
    </source>
</reference>
<sequence>MLYLPTKRGPTDERSKEENSREQRKANDRVIEKIWLFIVGFMSGLGSDNWSLTVSGYWI</sequence>
<dbReference type="EMBL" id="JABWDY010015895">
    <property type="protein sequence ID" value="KAF5196517.1"/>
    <property type="molecule type" value="Genomic_DNA"/>
</dbReference>
<organism evidence="2 3">
    <name type="scientific">Thalictrum thalictroides</name>
    <name type="common">Rue-anemone</name>
    <name type="synonym">Anemone thalictroides</name>
    <dbReference type="NCBI Taxonomy" id="46969"/>
    <lineage>
        <taxon>Eukaryota</taxon>
        <taxon>Viridiplantae</taxon>
        <taxon>Streptophyta</taxon>
        <taxon>Embryophyta</taxon>
        <taxon>Tracheophyta</taxon>
        <taxon>Spermatophyta</taxon>
        <taxon>Magnoliopsida</taxon>
        <taxon>Ranunculales</taxon>
        <taxon>Ranunculaceae</taxon>
        <taxon>Thalictroideae</taxon>
        <taxon>Thalictrum</taxon>
    </lineage>
</organism>
<keyword evidence="3" id="KW-1185">Reference proteome</keyword>